<dbReference type="OrthoDB" id="4179406at2759"/>
<dbReference type="Proteomes" id="UP000092993">
    <property type="component" value="Unassembled WGS sequence"/>
</dbReference>
<comment type="caution">
    <text evidence="1">The sequence shown here is derived from an EMBL/GenBank/DDBJ whole genome shotgun (WGS) entry which is preliminary data.</text>
</comment>
<dbReference type="AlphaFoldDB" id="A0A1C7M9M8"/>
<sequence length="306" mass="34479">MMALQYVLNIVYMAFHLLRKPLVAFIVIWCLFFFGRLMDTHGTLCILPGISRSSICHIAPQRADYLKLMNVQSEMFQPLLDGATDSSAMSLEIRKMEMAGSNLVTLIRASNLRSEELVNTLVDFVEEAKKMGKGLQKLASKISGTVDSAIAINDYVFRALRTATRQSSLFNIIWPFSRGPETNRVVTEFIDFNNVLGSQMQHLILEAESHFANLNRLEYLLTVLQEIVDVEDESVSSTKSKLLSEPRTWLGGNGHELRWCESHLQLLRSIGTYCTHAFASIATALHMLRKLTEGVKDLRDHIADAV</sequence>
<gene>
    <name evidence="1" type="ORF">A0H81_07123</name>
</gene>
<reference evidence="1 2" key="1">
    <citation type="submission" date="2016-03" db="EMBL/GenBank/DDBJ databases">
        <title>Whole genome sequencing of Grifola frondosa 9006-11.</title>
        <authorList>
            <person name="Min B."/>
            <person name="Park H."/>
            <person name="Kim J.-G."/>
            <person name="Cho H."/>
            <person name="Oh Y.-L."/>
            <person name="Kong W.-S."/>
            <person name="Choi I.-G."/>
        </authorList>
    </citation>
    <scope>NUCLEOTIDE SEQUENCE [LARGE SCALE GENOMIC DNA]</scope>
    <source>
        <strain evidence="1 2">9006-11</strain>
    </source>
</reference>
<proteinExistence type="predicted"/>
<accession>A0A1C7M9M8</accession>
<dbReference type="OMA" id="VMLDRME"/>
<name>A0A1C7M9M8_GRIFR</name>
<dbReference type="EMBL" id="LUGG01000007">
    <property type="protein sequence ID" value="OBZ73046.1"/>
    <property type="molecule type" value="Genomic_DNA"/>
</dbReference>
<dbReference type="STRING" id="5627.A0A1C7M9M8"/>
<evidence type="ECO:0000313" key="2">
    <source>
        <dbReference type="Proteomes" id="UP000092993"/>
    </source>
</evidence>
<organism evidence="1 2">
    <name type="scientific">Grifola frondosa</name>
    <name type="common">Maitake</name>
    <name type="synonym">Polyporus frondosus</name>
    <dbReference type="NCBI Taxonomy" id="5627"/>
    <lineage>
        <taxon>Eukaryota</taxon>
        <taxon>Fungi</taxon>
        <taxon>Dikarya</taxon>
        <taxon>Basidiomycota</taxon>
        <taxon>Agaricomycotina</taxon>
        <taxon>Agaricomycetes</taxon>
        <taxon>Polyporales</taxon>
        <taxon>Grifolaceae</taxon>
        <taxon>Grifola</taxon>
    </lineage>
</organism>
<protein>
    <submittedName>
        <fullName evidence="1">Uncharacterized protein</fullName>
    </submittedName>
</protein>
<evidence type="ECO:0000313" key="1">
    <source>
        <dbReference type="EMBL" id="OBZ73046.1"/>
    </source>
</evidence>
<keyword evidence="2" id="KW-1185">Reference proteome</keyword>